<dbReference type="Gene3D" id="1.10.260.40">
    <property type="entry name" value="lambda repressor-like DNA-binding domains"/>
    <property type="match status" value="1"/>
</dbReference>
<dbReference type="InterPro" id="IPR053830">
    <property type="entry name" value="DUF6922"/>
</dbReference>
<dbReference type="GO" id="GO:0003677">
    <property type="term" value="F:DNA binding"/>
    <property type="evidence" value="ECO:0007669"/>
    <property type="project" value="InterPro"/>
</dbReference>
<keyword evidence="3" id="KW-1185">Reference proteome</keyword>
<dbReference type="RefSeq" id="WP_234655072.1">
    <property type="nucleotide sequence ID" value="NZ_CP094997.1"/>
</dbReference>
<name>A0A9X1PKU9_9BACT</name>
<evidence type="ECO:0000313" key="2">
    <source>
        <dbReference type="EMBL" id="MCF0061814.1"/>
    </source>
</evidence>
<sequence>MDRQFEKYKGIHPGFVLERELKKRSIKQRPFALSIAEHPQSFNAIIKGKRSLSTALALKIEKGLDLDEGTFVMLQAYYDIKKEKEKQLKLTPNLRILRKSLFWDTDVDRIDWEKQAKAVIERVFERGNNDEKEEMTRFYGQAKIQSVLAG</sequence>
<dbReference type="InterPro" id="IPR010982">
    <property type="entry name" value="Lambda_DNA-bd_dom_sf"/>
</dbReference>
<dbReference type="Pfam" id="PF21956">
    <property type="entry name" value="DUF6922"/>
    <property type="match status" value="1"/>
</dbReference>
<dbReference type="EMBL" id="JAJTTC010000001">
    <property type="protein sequence ID" value="MCF0061814.1"/>
    <property type="molecule type" value="Genomic_DNA"/>
</dbReference>
<accession>A0A9X1PKU9</accession>
<reference evidence="2" key="1">
    <citation type="submission" date="2021-12" db="EMBL/GenBank/DDBJ databases">
        <title>Novel species in genus Dyadobacter.</title>
        <authorList>
            <person name="Ma C."/>
        </authorList>
    </citation>
    <scope>NUCLEOTIDE SEQUENCE</scope>
    <source>
        <strain evidence="2">LJ419</strain>
    </source>
</reference>
<dbReference type="AlphaFoldDB" id="A0A9X1PKU9"/>
<proteinExistence type="predicted"/>
<comment type="caution">
    <text evidence="2">The sequence shown here is derived from an EMBL/GenBank/DDBJ whole genome shotgun (WGS) entry which is preliminary data.</text>
</comment>
<feature type="domain" description="DUF6922" evidence="1">
    <location>
        <begin position="97"/>
        <end position="148"/>
    </location>
</feature>
<evidence type="ECO:0000259" key="1">
    <source>
        <dbReference type="Pfam" id="PF21956"/>
    </source>
</evidence>
<dbReference type="Proteomes" id="UP001139000">
    <property type="component" value="Unassembled WGS sequence"/>
</dbReference>
<dbReference type="SUPFAM" id="SSF47413">
    <property type="entry name" value="lambda repressor-like DNA-binding domains"/>
    <property type="match status" value="1"/>
</dbReference>
<protein>
    <submittedName>
        <fullName evidence="2">Plasmid maintenance system antidote protein</fullName>
    </submittedName>
</protein>
<gene>
    <name evidence="2" type="ORF">LXM26_09940</name>
</gene>
<organism evidence="2 3">
    <name type="scientific">Dyadobacter chenwenxiniae</name>
    <dbReference type="NCBI Taxonomy" id="2906456"/>
    <lineage>
        <taxon>Bacteria</taxon>
        <taxon>Pseudomonadati</taxon>
        <taxon>Bacteroidota</taxon>
        <taxon>Cytophagia</taxon>
        <taxon>Cytophagales</taxon>
        <taxon>Spirosomataceae</taxon>
        <taxon>Dyadobacter</taxon>
    </lineage>
</organism>
<evidence type="ECO:0000313" key="3">
    <source>
        <dbReference type="Proteomes" id="UP001139000"/>
    </source>
</evidence>